<keyword evidence="3" id="KW-0547">Nucleotide-binding</keyword>
<dbReference type="SMART" id="SM00382">
    <property type="entry name" value="AAA"/>
    <property type="match status" value="1"/>
</dbReference>
<dbReference type="Pfam" id="PF00005">
    <property type="entry name" value="ABC_tran"/>
    <property type="match status" value="1"/>
</dbReference>
<dbReference type="SUPFAM" id="SSF52540">
    <property type="entry name" value="P-loop containing nucleoside triphosphate hydrolases"/>
    <property type="match status" value="1"/>
</dbReference>
<evidence type="ECO:0000259" key="5">
    <source>
        <dbReference type="PROSITE" id="PS50893"/>
    </source>
</evidence>
<protein>
    <recommendedName>
        <fullName evidence="5">ABC transporter domain-containing protein</fullName>
    </recommendedName>
</protein>
<dbReference type="GO" id="GO:0016887">
    <property type="term" value="F:ATP hydrolysis activity"/>
    <property type="evidence" value="ECO:0007669"/>
    <property type="project" value="InterPro"/>
</dbReference>
<dbReference type="InterPro" id="IPR003593">
    <property type="entry name" value="AAA+_ATPase"/>
</dbReference>
<dbReference type="PATRIC" id="fig|1710896.3.peg.1425"/>
<evidence type="ECO:0000313" key="6">
    <source>
        <dbReference type="EMBL" id="OBQ39646.1"/>
    </source>
</evidence>
<dbReference type="InterPro" id="IPR027417">
    <property type="entry name" value="P-loop_NTPase"/>
</dbReference>
<dbReference type="PROSITE" id="PS50893">
    <property type="entry name" value="ABC_TRANSPORTER_2"/>
    <property type="match status" value="1"/>
</dbReference>
<dbReference type="Proteomes" id="UP000092093">
    <property type="component" value="Unassembled WGS sequence"/>
</dbReference>
<evidence type="ECO:0000256" key="3">
    <source>
        <dbReference type="ARBA" id="ARBA00022741"/>
    </source>
</evidence>
<dbReference type="PANTHER" id="PTHR46743">
    <property type="entry name" value="TEICHOIC ACIDS EXPORT ATP-BINDING PROTEIN TAGH"/>
    <property type="match status" value="1"/>
</dbReference>
<reference evidence="6 7" key="1">
    <citation type="submission" date="2015-09" db="EMBL/GenBank/DDBJ databases">
        <title>Aphanizomenon flos-aquae WA102.</title>
        <authorList>
            <person name="Driscoll C."/>
        </authorList>
    </citation>
    <scope>NUCLEOTIDE SEQUENCE [LARGE SCALE GENOMIC DNA]</scope>
    <source>
        <strain evidence="6">WA102</strain>
    </source>
</reference>
<evidence type="ECO:0000313" key="7">
    <source>
        <dbReference type="Proteomes" id="UP000092093"/>
    </source>
</evidence>
<dbReference type="Gene3D" id="3.40.50.300">
    <property type="entry name" value="P-loop containing nucleotide triphosphate hydrolases"/>
    <property type="match status" value="1"/>
</dbReference>
<comment type="caution">
    <text evidence="6">The sequence shown here is derived from an EMBL/GenBank/DDBJ whole genome shotgun (WGS) entry which is preliminary data.</text>
</comment>
<dbReference type="GO" id="GO:0016020">
    <property type="term" value="C:membrane"/>
    <property type="evidence" value="ECO:0007669"/>
    <property type="project" value="InterPro"/>
</dbReference>
<evidence type="ECO:0000256" key="1">
    <source>
        <dbReference type="ARBA" id="ARBA00005417"/>
    </source>
</evidence>
<dbReference type="AlphaFoldDB" id="A0A1B7WR95"/>
<dbReference type="InterPro" id="IPR003439">
    <property type="entry name" value="ABC_transporter-like_ATP-bd"/>
</dbReference>
<evidence type="ECO:0000256" key="4">
    <source>
        <dbReference type="ARBA" id="ARBA00022840"/>
    </source>
</evidence>
<dbReference type="CDD" id="cd03220">
    <property type="entry name" value="ABC_KpsT_Wzt"/>
    <property type="match status" value="1"/>
</dbReference>
<dbReference type="InterPro" id="IPR015860">
    <property type="entry name" value="ABC_transpr_TagH-like"/>
</dbReference>
<keyword evidence="2" id="KW-0813">Transport</keyword>
<dbReference type="InterPro" id="IPR050683">
    <property type="entry name" value="Bact_Polysacc_Export_ATP-bd"/>
</dbReference>
<accession>A0A1B7WR95</accession>
<dbReference type="GO" id="GO:0005524">
    <property type="term" value="F:ATP binding"/>
    <property type="evidence" value="ECO:0007669"/>
    <property type="project" value="UniProtKB-KW"/>
</dbReference>
<evidence type="ECO:0000256" key="2">
    <source>
        <dbReference type="ARBA" id="ARBA00022448"/>
    </source>
</evidence>
<dbReference type="GO" id="GO:0140359">
    <property type="term" value="F:ABC-type transporter activity"/>
    <property type="evidence" value="ECO:0007669"/>
    <property type="project" value="InterPro"/>
</dbReference>
<gene>
    <name evidence="6" type="ORF">AN484_23125</name>
</gene>
<dbReference type="EMBL" id="LJOW01000192">
    <property type="protein sequence ID" value="OBQ39646.1"/>
    <property type="molecule type" value="Genomic_DNA"/>
</dbReference>
<dbReference type="PANTHER" id="PTHR46743:SF2">
    <property type="entry name" value="TEICHOIC ACIDS EXPORT ATP-BINDING PROTEIN TAGH"/>
    <property type="match status" value="1"/>
</dbReference>
<keyword evidence="4" id="KW-0067">ATP-binding</keyword>
<organism evidence="6 7">
    <name type="scientific">Aphanizomenon flos-aquae WA102</name>
    <dbReference type="NCBI Taxonomy" id="1710896"/>
    <lineage>
        <taxon>Bacteria</taxon>
        <taxon>Bacillati</taxon>
        <taxon>Cyanobacteriota</taxon>
        <taxon>Cyanophyceae</taxon>
        <taxon>Nostocales</taxon>
        <taxon>Aphanizomenonaceae</taxon>
        <taxon>Aphanizomenon</taxon>
    </lineage>
</organism>
<name>A0A1B7WR95_APHFL</name>
<sequence length="427" mass="47740">MSDTVIRVENLGKKYIIGHQQQERYTALRDVITNKVKSLGSLINPKAKNENPAFEEFWALKDVSFDIKQGDRVGIIGRNGAGKSTLLKILSRITEPTTGSIKIKGRVASLLEVGTGFHPELTGRENIFLNGAILGMGKEEIKRKFDEIVAFAEVEKFLDTPVKRYSSGMYVRLAFAVAAHLEPEILIVDEVLAVGDAAFQKKCLGKMEDVGKEGRTVIFVSHSMDTVTRLCNVAILLKEGKLQHTGSINEVVSDYLKSDLGTTARRRWDDITRMPGNDVVRLFEVKVHDKNNYSSDNFNITESIGITMCYKVLENNKTFTHSINLFNERGVHILSSHDIVSDLSKKPRTKNYYSSTMWIPPNFLSEGSIIVSVAVIEPDPFIVHFHEYDVVGFNVFDPMDGNSARGTCTVPIPGIVRPIFNWDTIIN</sequence>
<comment type="similarity">
    <text evidence="1">Belongs to the ABC transporter superfamily.</text>
</comment>
<feature type="domain" description="ABC transporter" evidence="5">
    <location>
        <begin position="45"/>
        <end position="264"/>
    </location>
</feature>
<proteinExistence type="inferred from homology"/>